<name>X1JMC6_9ZZZZ</name>
<reference evidence="1" key="1">
    <citation type="journal article" date="2014" name="Front. Microbiol.">
        <title>High frequency of phylogenetically diverse reductive dehalogenase-homologous genes in deep subseafloor sedimentary metagenomes.</title>
        <authorList>
            <person name="Kawai M."/>
            <person name="Futagami T."/>
            <person name="Toyoda A."/>
            <person name="Takaki Y."/>
            <person name="Nishi S."/>
            <person name="Hori S."/>
            <person name="Arai W."/>
            <person name="Tsubouchi T."/>
            <person name="Morono Y."/>
            <person name="Uchiyama I."/>
            <person name="Ito T."/>
            <person name="Fujiyama A."/>
            <person name="Inagaki F."/>
            <person name="Takami H."/>
        </authorList>
    </citation>
    <scope>NUCLEOTIDE SEQUENCE</scope>
    <source>
        <strain evidence="1">Expedition CK06-06</strain>
    </source>
</reference>
<accession>X1JMC6</accession>
<feature type="non-terminal residue" evidence="1">
    <location>
        <position position="1"/>
    </location>
</feature>
<dbReference type="EMBL" id="BARU01047045">
    <property type="protein sequence ID" value="GAH95901.1"/>
    <property type="molecule type" value="Genomic_DNA"/>
</dbReference>
<comment type="caution">
    <text evidence="1">The sequence shown here is derived from an EMBL/GenBank/DDBJ whole genome shotgun (WGS) entry which is preliminary data.</text>
</comment>
<evidence type="ECO:0000313" key="1">
    <source>
        <dbReference type="EMBL" id="GAH95901.1"/>
    </source>
</evidence>
<gene>
    <name evidence="1" type="ORF">S03H2_70677</name>
</gene>
<proteinExistence type="predicted"/>
<protein>
    <submittedName>
        <fullName evidence="1">Uncharacterized protein</fullName>
    </submittedName>
</protein>
<dbReference type="AlphaFoldDB" id="X1JMC6"/>
<sequence>QPRTTLPNLTQLNAVSGFTPPCKKEYTMTTPTMLPINE</sequence>
<organism evidence="1">
    <name type="scientific">marine sediment metagenome</name>
    <dbReference type="NCBI Taxonomy" id="412755"/>
    <lineage>
        <taxon>unclassified sequences</taxon>
        <taxon>metagenomes</taxon>
        <taxon>ecological metagenomes</taxon>
    </lineage>
</organism>